<evidence type="ECO:0000313" key="2">
    <source>
        <dbReference type="EMBL" id="SPF36762.1"/>
    </source>
</evidence>
<protein>
    <submittedName>
        <fullName evidence="2">Uncharacterized protein</fullName>
    </submittedName>
</protein>
<dbReference type="AlphaFoldDB" id="A0A2U3KAR6"/>
<accession>A0A2U3KAR6</accession>
<evidence type="ECO:0000256" key="1">
    <source>
        <dbReference type="SAM" id="MobiDB-lite"/>
    </source>
</evidence>
<sequence length="88" mass="9293">MGTGGSLTNSLDPGGCRRNALSSVVACQIRTPPSCHPRWLPEEVVDSIEGTTLQVVTWLLSTGRLPSQPPAKRPGRGRGVSNVTTLRG</sequence>
<dbReference type="EMBL" id="OMOD01000072">
    <property type="protein sequence ID" value="SPF36762.1"/>
    <property type="molecule type" value="Genomic_DNA"/>
</dbReference>
<name>A0A2U3KAR6_9BACT</name>
<feature type="region of interest" description="Disordered" evidence="1">
    <location>
        <begin position="63"/>
        <end position="88"/>
    </location>
</feature>
<reference evidence="3" key="1">
    <citation type="submission" date="2018-02" db="EMBL/GenBank/DDBJ databases">
        <authorList>
            <person name="Hausmann B."/>
        </authorList>
    </citation>
    <scope>NUCLEOTIDE SEQUENCE [LARGE SCALE GENOMIC DNA]</scope>
    <source>
        <strain evidence="3">Peat soil MAG SbA1</strain>
    </source>
</reference>
<dbReference type="Proteomes" id="UP000238701">
    <property type="component" value="Unassembled WGS sequence"/>
</dbReference>
<gene>
    <name evidence="2" type="ORF">SBA1_1630002</name>
</gene>
<evidence type="ECO:0000313" key="3">
    <source>
        <dbReference type="Proteomes" id="UP000238701"/>
    </source>
</evidence>
<proteinExistence type="predicted"/>
<organism evidence="2 3">
    <name type="scientific">Candidatus Sulfotelmatobacter kueseliae</name>
    <dbReference type="NCBI Taxonomy" id="2042962"/>
    <lineage>
        <taxon>Bacteria</taxon>
        <taxon>Pseudomonadati</taxon>
        <taxon>Acidobacteriota</taxon>
        <taxon>Terriglobia</taxon>
        <taxon>Terriglobales</taxon>
        <taxon>Candidatus Korobacteraceae</taxon>
        <taxon>Candidatus Sulfotelmatobacter</taxon>
    </lineage>
</organism>